<dbReference type="InterPro" id="IPR001761">
    <property type="entry name" value="Peripla_BP/Lac1_sug-bd_dom"/>
</dbReference>
<accession>A0ABV5KHM0</accession>
<proteinExistence type="predicted"/>
<feature type="domain" description="HTH lacI-type" evidence="4">
    <location>
        <begin position="5"/>
        <end position="59"/>
    </location>
</feature>
<name>A0ABV5KHM0_9BACL</name>
<dbReference type="PANTHER" id="PTHR30146:SF109">
    <property type="entry name" value="HTH-TYPE TRANSCRIPTIONAL REGULATOR GALS"/>
    <property type="match status" value="1"/>
</dbReference>
<dbReference type="InterPro" id="IPR000843">
    <property type="entry name" value="HTH_LacI"/>
</dbReference>
<reference evidence="5 6" key="1">
    <citation type="submission" date="2024-09" db="EMBL/GenBank/DDBJ databases">
        <authorList>
            <person name="Sun Q."/>
            <person name="Mori K."/>
        </authorList>
    </citation>
    <scope>NUCLEOTIDE SEQUENCE [LARGE SCALE GENOMIC DNA]</scope>
    <source>
        <strain evidence="5 6">TISTR 2452</strain>
    </source>
</reference>
<dbReference type="SUPFAM" id="SSF53822">
    <property type="entry name" value="Periplasmic binding protein-like I"/>
    <property type="match status" value="1"/>
</dbReference>
<dbReference type="SMART" id="SM00354">
    <property type="entry name" value="HTH_LACI"/>
    <property type="match status" value="1"/>
</dbReference>
<gene>
    <name evidence="5" type="ORF">ACFFSY_01765</name>
</gene>
<comment type="caution">
    <text evidence="5">The sequence shown here is derived from an EMBL/GenBank/DDBJ whole genome shotgun (WGS) entry which is preliminary data.</text>
</comment>
<keyword evidence="2 5" id="KW-0238">DNA-binding</keyword>
<keyword evidence="1" id="KW-0805">Transcription regulation</keyword>
<sequence length="341" mass="37634">MSDIPTIRDVARRADVSVATVSRILNGLSGYSDKTKQKVLAAIEEMGYRPNAIARSLNNRRTHTIGVLFPALNSEFSSALLHGIEDYAHRRQYSVLVCNTDVDGRRTMNYLKVLREKQVDGLIFVSEVLTDAYRTELAAMNIPVVLVASSDDDPRYPHVKVDDRQAAYDATSYLIGKGHRRIAMISGTADDPIASRPRIEGYEQALLDHGVAALPEWIAYGDFFYESGTLAMEALLKRGLDLTAVFAASDEMAAGAMHAAARAGLRVPEDLSIIGYDDIRLAMMVHPPLTTVHQPLREMGQEAAAKLLLMAESAQTARSLIVPHRIMERQTVRDINEINST</sequence>
<evidence type="ECO:0000259" key="4">
    <source>
        <dbReference type="PROSITE" id="PS50932"/>
    </source>
</evidence>
<evidence type="ECO:0000313" key="5">
    <source>
        <dbReference type="EMBL" id="MFB9324664.1"/>
    </source>
</evidence>
<keyword evidence="3" id="KW-0804">Transcription</keyword>
<protein>
    <submittedName>
        <fullName evidence="5">LacI family DNA-binding transcriptional regulator</fullName>
    </submittedName>
</protein>
<dbReference type="PRINTS" id="PR00036">
    <property type="entry name" value="HTHLACI"/>
</dbReference>
<dbReference type="EMBL" id="JBHMDO010000003">
    <property type="protein sequence ID" value="MFB9324664.1"/>
    <property type="molecule type" value="Genomic_DNA"/>
</dbReference>
<evidence type="ECO:0000256" key="1">
    <source>
        <dbReference type="ARBA" id="ARBA00023015"/>
    </source>
</evidence>
<dbReference type="InterPro" id="IPR028082">
    <property type="entry name" value="Peripla_BP_I"/>
</dbReference>
<dbReference type="RefSeq" id="WP_377488973.1">
    <property type="nucleotide sequence ID" value="NZ_JBHMDO010000003.1"/>
</dbReference>
<keyword evidence="6" id="KW-1185">Reference proteome</keyword>
<dbReference type="Pfam" id="PF00356">
    <property type="entry name" value="LacI"/>
    <property type="match status" value="1"/>
</dbReference>
<dbReference type="SUPFAM" id="SSF47413">
    <property type="entry name" value="lambda repressor-like DNA-binding domains"/>
    <property type="match status" value="1"/>
</dbReference>
<dbReference type="CDD" id="cd19975">
    <property type="entry name" value="PBP1_CcpA-like"/>
    <property type="match status" value="1"/>
</dbReference>
<dbReference type="Gene3D" id="3.40.50.2300">
    <property type="match status" value="2"/>
</dbReference>
<organism evidence="5 6">
    <name type="scientific">Paenibacillus aurantiacus</name>
    <dbReference type="NCBI Taxonomy" id="1936118"/>
    <lineage>
        <taxon>Bacteria</taxon>
        <taxon>Bacillati</taxon>
        <taxon>Bacillota</taxon>
        <taxon>Bacilli</taxon>
        <taxon>Bacillales</taxon>
        <taxon>Paenibacillaceae</taxon>
        <taxon>Paenibacillus</taxon>
    </lineage>
</organism>
<dbReference type="GO" id="GO:0003677">
    <property type="term" value="F:DNA binding"/>
    <property type="evidence" value="ECO:0007669"/>
    <property type="project" value="UniProtKB-KW"/>
</dbReference>
<evidence type="ECO:0000256" key="3">
    <source>
        <dbReference type="ARBA" id="ARBA00023163"/>
    </source>
</evidence>
<evidence type="ECO:0000256" key="2">
    <source>
        <dbReference type="ARBA" id="ARBA00023125"/>
    </source>
</evidence>
<dbReference type="InterPro" id="IPR010982">
    <property type="entry name" value="Lambda_DNA-bd_dom_sf"/>
</dbReference>
<dbReference type="PANTHER" id="PTHR30146">
    <property type="entry name" value="LACI-RELATED TRANSCRIPTIONAL REPRESSOR"/>
    <property type="match status" value="1"/>
</dbReference>
<dbReference type="Gene3D" id="1.10.260.40">
    <property type="entry name" value="lambda repressor-like DNA-binding domains"/>
    <property type="match status" value="1"/>
</dbReference>
<dbReference type="PROSITE" id="PS00356">
    <property type="entry name" value="HTH_LACI_1"/>
    <property type="match status" value="1"/>
</dbReference>
<dbReference type="PROSITE" id="PS50932">
    <property type="entry name" value="HTH_LACI_2"/>
    <property type="match status" value="1"/>
</dbReference>
<evidence type="ECO:0000313" key="6">
    <source>
        <dbReference type="Proteomes" id="UP001589747"/>
    </source>
</evidence>
<dbReference type="Proteomes" id="UP001589747">
    <property type="component" value="Unassembled WGS sequence"/>
</dbReference>
<dbReference type="Pfam" id="PF00532">
    <property type="entry name" value="Peripla_BP_1"/>
    <property type="match status" value="1"/>
</dbReference>
<dbReference type="CDD" id="cd01392">
    <property type="entry name" value="HTH_LacI"/>
    <property type="match status" value="1"/>
</dbReference>